<dbReference type="InterPro" id="IPR001989">
    <property type="entry name" value="Radical_activat_CS"/>
</dbReference>
<dbReference type="Gene3D" id="3.20.20.70">
    <property type="entry name" value="Aldolase class I"/>
    <property type="match status" value="1"/>
</dbReference>
<keyword evidence="10" id="KW-0963">Cytoplasm</keyword>
<dbReference type="SFLD" id="SFLDS00029">
    <property type="entry name" value="Radical_SAM"/>
    <property type="match status" value="1"/>
</dbReference>
<accession>B7AWY4</accession>
<comment type="subcellular location">
    <subcellularLocation>
        <location evidence="10">Cytoplasm</location>
    </subcellularLocation>
</comment>
<dbReference type="eggNOG" id="COG1180">
    <property type="taxonomic scope" value="Bacteria"/>
</dbReference>
<keyword evidence="5 10" id="KW-0949">S-adenosyl-L-methionine</keyword>
<gene>
    <name evidence="12" type="ORF">BACPEC_03234</name>
</gene>
<evidence type="ECO:0000256" key="10">
    <source>
        <dbReference type="RuleBase" id="RU362053"/>
    </source>
</evidence>
<feature type="domain" description="Radical SAM core" evidence="11">
    <location>
        <begin position="13"/>
        <end position="241"/>
    </location>
</feature>
<evidence type="ECO:0000256" key="4">
    <source>
        <dbReference type="ARBA" id="ARBA00022485"/>
    </source>
</evidence>
<dbReference type="InterPro" id="IPR007197">
    <property type="entry name" value="rSAM"/>
</dbReference>
<dbReference type="InterPro" id="IPR034457">
    <property type="entry name" value="Organic_radical-activating"/>
</dbReference>
<dbReference type="InterPro" id="IPR012838">
    <property type="entry name" value="PFL1_activating"/>
</dbReference>
<dbReference type="GO" id="GO:0051539">
    <property type="term" value="F:4 iron, 4 sulfur cluster binding"/>
    <property type="evidence" value="ECO:0007669"/>
    <property type="project" value="UniProtKB-UniRule"/>
</dbReference>
<dbReference type="EC" id="1.97.1.4" evidence="10"/>
<evidence type="ECO:0000256" key="2">
    <source>
        <dbReference type="ARBA" id="ARBA00009777"/>
    </source>
</evidence>
<dbReference type="InterPro" id="IPR012839">
    <property type="entry name" value="Organic_radical_activase"/>
</dbReference>
<dbReference type="HOGENOM" id="CLU_058969_1_1_9"/>
<dbReference type="SUPFAM" id="SSF102114">
    <property type="entry name" value="Radical SAM enzymes"/>
    <property type="match status" value="1"/>
</dbReference>
<keyword evidence="4 10" id="KW-0004">4Fe-4S</keyword>
<reference evidence="12 13" key="1">
    <citation type="submission" date="2008-11" db="EMBL/GenBank/DDBJ databases">
        <title>Draft genome sequence of Bacteroides pectinophilus (ATCC 43243).</title>
        <authorList>
            <person name="Sudarsanam P."/>
            <person name="Ley R."/>
            <person name="Guruge J."/>
            <person name="Turnbaugh P.J."/>
            <person name="Mahowald M."/>
            <person name="Liep D."/>
            <person name="Gordon J."/>
        </authorList>
    </citation>
    <scope>NUCLEOTIDE SEQUENCE [LARGE SCALE GENOMIC DNA]</scope>
    <source>
        <strain evidence="12 13">ATCC 43243</strain>
    </source>
</reference>
<comment type="cofactor">
    <cofactor evidence="10">
        <name>[4Fe-4S] cluster</name>
        <dbReference type="ChEBI" id="CHEBI:49883"/>
    </cofactor>
    <text evidence="10">Binds 1 [4Fe-4S] cluster. The cluster is coordinated with 3 cysteines and an exchangeable S-adenosyl-L-methionine.</text>
</comment>
<dbReference type="CDD" id="cd01335">
    <property type="entry name" value="Radical_SAM"/>
    <property type="match status" value="1"/>
</dbReference>
<dbReference type="EMBL" id="ABVQ01000037">
    <property type="protein sequence ID" value="EEC56725.1"/>
    <property type="molecule type" value="Genomic_DNA"/>
</dbReference>
<keyword evidence="6 10" id="KW-0479">Metal-binding</keyword>
<dbReference type="GO" id="GO:0043365">
    <property type="term" value="F:[formate-C-acetyltransferase]-activating enzyme activity"/>
    <property type="evidence" value="ECO:0007669"/>
    <property type="project" value="UniProtKB-UniRule"/>
</dbReference>
<dbReference type="PROSITE" id="PS51918">
    <property type="entry name" value="RADICAL_SAM"/>
    <property type="match status" value="1"/>
</dbReference>
<dbReference type="SFLD" id="SFLDG01066">
    <property type="entry name" value="organic_radical-activating_enz"/>
    <property type="match status" value="1"/>
</dbReference>
<evidence type="ECO:0000256" key="1">
    <source>
        <dbReference type="ARBA" id="ARBA00003141"/>
    </source>
</evidence>
<evidence type="ECO:0000256" key="5">
    <source>
        <dbReference type="ARBA" id="ARBA00022691"/>
    </source>
</evidence>
<dbReference type="NCBIfam" id="TIGR02493">
    <property type="entry name" value="PFLA"/>
    <property type="match status" value="1"/>
</dbReference>
<reference evidence="12 13" key="2">
    <citation type="submission" date="2008-11" db="EMBL/GenBank/DDBJ databases">
        <authorList>
            <person name="Fulton L."/>
            <person name="Clifton S."/>
            <person name="Fulton B."/>
            <person name="Xu J."/>
            <person name="Minx P."/>
            <person name="Pepin K.H."/>
            <person name="Johnson M."/>
            <person name="Bhonagiri V."/>
            <person name="Nash W.E."/>
            <person name="Mardis E.R."/>
            <person name="Wilson R.K."/>
        </authorList>
    </citation>
    <scope>NUCLEOTIDE SEQUENCE [LARGE SCALE GENOMIC DNA]</scope>
    <source>
        <strain evidence="12 13">ATCC 43243</strain>
    </source>
</reference>
<dbReference type="InterPro" id="IPR058240">
    <property type="entry name" value="rSAM_sf"/>
</dbReference>
<name>B7AWY4_9FIRM</name>
<dbReference type="PROSITE" id="PS01087">
    <property type="entry name" value="RADICAL_ACTIVATING"/>
    <property type="match status" value="1"/>
</dbReference>
<dbReference type="PIRSF" id="PIRSF000371">
    <property type="entry name" value="PFL_act_enz"/>
    <property type="match status" value="1"/>
</dbReference>
<proteinExistence type="inferred from homology"/>
<evidence type="ECO:0000313" key="13">
    <source>
        <dbReference type="Proteomes" id="UP000003136"/>
    </source>
</evidence>
<comment type="similarity">
    <text evidence="2 10">Belongs to the organic radical-activating enzymes family.</text>
</comment>
<keyword evidence="8 10" id="KW-0408">Iron</keyword>
<evidence type="ECO:0000259" key="11">
    <source>
        <dbReference type="PROSITE" id="PS51918"/>
    </source>
</evidence>
<dbReference type="PANTHER" id="PTHR30352:SF5">
    <property type="entry name" value="PYRUVATE FORMATE-LYASE 1-ACTIVATING ENZYME"/>
    <property type="match status" value="1"/>
</dbReference>
<evidence type="ECO:0000313" key="12">
    <source>
        <dbReference type="EMBL" id="EEC56725.1"/>
    </source>
</evidence>
<keyword evidence="9 10" id="KW-0411">Iron-sulfur</keyword>
<dbReference type="Proteomes" id="UP000003136">
    <property type="component" value="Unassembled WGS sequence"/>
</dbReference>
<protein>
    <recommendedName>
        <fullName evidence="3 10">Pyruvate formate-lyase-activating enzyme</fullName>
        <ecNumber evidence="10">1.97.1.4</ecNumber>
    </recommendedName>
</protein>
<evidence type="ECO:0000256" key="7">
    <source>
        <dbReference type="ARBA" id="ARBA00023002"/>
    </source>
</evidence>
<dbReference type="PANTHER" id="PTHR30352">
    <property type="entry name" value="PYRUVATE FORMATE-LYASE-ACTIVATING ENZYME"/>
    <property type="match status" value="1"/>
</dbReference>
<comment type="catalytic activity">
    <reaction evidence="10">
        <text>glycyl-[formate C-acetyltransferase] + reduced [flavodoxin] + S-adenosyl-L-methionine = glycin-2-yl radical-[formate C-acetyltransferase] + semiquinone [flavodoxin] + 5'-deoxyadenosine + L-methionine + H(+)</text>
        <dbReference type="Rhea" id="RHEA:19225"/>
        <dbReference type="Rhea" id="RHEA-COMP:10622"/>
        <dbReference type="Rhea" id="RHEA-COMP:12190"/>
        <dbReference type="Rhea" id="RHEA-COMP:12191"/>
        <dbReference type="Rhea" id="RHEA-COMP:14480"/>
        <dbReference type="ChEBI" id="CHEBI:15378"/>
        <dbReference type="ChEBI" id="CHEBI:17319"/>
        <dbReference type="ChEBI" id="CHEBI:29947"/>
        <dbReference type="ChEBI" id="CHEBI:32722"/>
        <dbReference type="ChEBI" id="CHEBI:57618"/>
        <dbReference type="ChEBI" id="CHEBI:57844"/>
        <dbReference type="ChEBI" id="CHEBI:59789"/>
        <dbReference type="ChEBI" id="CHEBI:140311"/>
        <dbReference type="EC" id="1.97.1.4"/>
    </reaction>
</comment>
<dbReference type="InterPro" id="IPR013785">
    <property type="entry name" value="Aldolase_TIM"/>
</dbReference>
<keyword evidence="7 10" id="KW-0560">Oxidoreductase</keyword>
<dbReference type="GO" id="GO:0046872">
    <property type="term" value="F:metal ion binding"/>
    <property type="evidence" value="ECO:0007669"/>
    <property type="project" value="UniProtKB-UniRule"/>
</dbReference>
<keyword evidence="13" id="KW-1185">Reference proteome</keyword>
<dbReference type="STRING" id="483218.BACPEC_03234"/>
<dbReference type="GO" id="GO:0005737">
    <property type="term" value="C:cytoplasm"/>
    <property type="evidence" value="ECO:0007669"/>
    <property type="project" value="UniProtKB-SubCell"/>
</dbReference>
<dbReference type="AlphaFoldDB" id="B7AWY4"/>
<evidence type="ECO:0000256" key="6">
    <source>
        <dbReference type="ARBA" id="ARBA00022723"/>
    </source>
</evidence>
<sequence>MGKIHSIESFGSVDGPGVRFVIFTQGCHMRCQFCHNPDTWNMEDGEEMSADDLLKQALRYKSYWKNKGGITVSGGEPLLQMDFLIELFTKAKAKGVNTTLDTSGNPFTRKEPFFSRFKELMEVTDLVMLDIKQIDDEKHKTLTGWSNANILDMAEYLSETGKPMWIRHVLVPGGSDDDELLKRLDAFIKTLKNVDRVEVLPYHTLGTFKYEELGIDYPLKGVNPPSKERIDNANRLLHTADYTGYMTR</sequence>
<evidence type="ECO:0000256" key="9">
    <source>
        <dbReference type="ARBA" id="ARBA00023014"/>
    </source>
</evidence>
<dbReference type="Pfam" id="PF04055">
    <property type="entry name" value="Radical_SAM"/>
    <property type="match status" value="1"/>
</dbReference>
<organism evidence="12 13">
    <name type="scientific">[Bacteroides] pectinophilus ATCC 43243</name>
    <dbReference type="NCBI Taxonomy" id="483218"/>
    <lineage>
        <taxon>Bacteria</taxon>
        <taxon>Bacillati</taxon>
        <taxon>Bacillota</taxon>
        <taxon>Clostridia</taxon>
        <taxon>Eubacteriales</taxon>
    </lineage>
</organism>
<evidence type="ECO:0000256" key="8">
    <source>
        <dbReference type="ARBA" id="ARBA00023004"/>
    </source>
</evidence>
<comment type="caution">
    <text evidence="12">The sequence shown here is derived from an EMBL/GenBank/DDBJ whole genome shotgun (WGS) entry which is preliminary data.</text>
</comment>
<comment type="function">
    <text evidence="1 10">Activation of pyruvate formate-lyase under anaerobic conditions by generation of an organic free radical, using S-adenosylmethionine and reduced flavodoxin as cosubstrates to produce 5'-deoxy-adenosine.</text>
</comment>
<evidence type="ECO:0000256" key="3">
    <source>
        <dbReference type="ARBA" id="ARBA00021356"/>
    </source>
</evidence>